<dbReference type="Pfam" id="PF03848">
    <property type="entry name" value="TehB"/>
    <property type="match status" value="1"/>
</dbReference>
<reference evidence="2 3" key="1">
    <citation type="submission" date="2016-10" db="EMBL/GenBank/DDBJ databases">
        <authorList>
            <person name="Varghese N."/>
            <person name="Submissions S."/>
        </authorList>
    </citation>
    <scope>NUCLEOTIDE SEQUENCE [LARGE SCALE GENOMIC DNA]</scope>
    <source>
        <strain evidence="2 3">LMG 21974</strain>
    </source>
</reference>
<dbReference type="InterPro" id="IPR015985">
    <property type="entry name" value="TehB-like_dom"/>
</dbReference>
<organism evidence="2 3">
    <name type="scientific">Pseudomonas lutea</name>
    <dbReference type="NCBI Taxonomy" id="243924"/>
    <lineage>
        <taxon>Bacteria</taxon>
        <taxon>Pseudomonadati</taxon>
        <taxon>Pseudomonadota</taxon>
        <taxon>Gammaproteobacteria</taxon>
        <taxon>Pseudomonadales</taxon>
        <taxon>Pseudomonadaceae</taxon>
        <taxon>Pseudomonas</taxon>
    </lineage>
</organism>
<accession>A0A9X8MBR0</accession>
<dbReference type="RefSeq" id="WP_233432135.1">
    <property type="nucleotide sequence ID" value="NZ_FOEV01000005.1"/>
</dbReference>
<gene>
    <name evidence="2" type="ORF">SAMN05216409_10541</name>
</gene>
<evidence type="ECO:0000259" key="1">
    <source>
        <dbReference type="Pfam" id="PF03848"/>
    </source>
</evidence>
<dbReference type="AlphaFoldDB" id="A0A9X8MBR0"/>
<dbReference type="EMBL" id="FOEV01000005">
    <property type="protein sequence ID" value="SEQ32617.1"/>
    <property type="molecule type" value="Genomic_DNA"/>
</dbReference>
<dbReference type="SUPFAM" id="SSF53335">
    <property type="entry name" value="S-adenosyl-L-methionine-dependent methyltransferases"/>
    <property type="match status" value="1"/>
</dbReference>
<dbReference type="GeneID" id="300270040"/>
<evidence type="ECO:0000313" key="2">
    <source>
        <dbReference type="EMBL" id="SEQ32617.1"/>
    </source>
</evidence>
<proteinExistence type="predicted"/>
<feature type="domain" description="Tellurite resistance methyltransferase TehB-like" evidence="1">
    <location>
        <begin position="32"/>
        <end position="65"/>
    </location>
</feature>
<name>A0A9X8MBR0_9PSED</name>
<sequence length="67" mass="7105">MSKWTGYYDAVGDEPARSTLLRALDHWNGPTGAALDLGCGTARDTLELLARGWDVIAVDAQAEALSA</sequence>
<dbReference type="InterPro" id="IPR029063">
    <property type="entry name" value="SAM-dependent_MTases_sf"/>
</dbReference>
<dbReference type="Gene3D" id="3.40.50.150">
    <property type="entry name" value="Vaccinia Virus protein VP39"/>
    <property type="match status" value="1"/>
</dbReference>
<dbReference type="Proteomes" id="UP000183210">
    <property type="component" value="Unassembled WGS sequence"/>
</dbReference>
<evidence type="ECO:0000313" key="3">
    <source>
        <dbReference type="Proteomes" id="UP000183210"/>
    </source>
</evidence>
<protein>
    <submittedName>
        <fullName evidence="2">Tellurite resistance protein TehB</fullName>
    </submittedName>
</protein>
<comment type="caution">
    <text evidence="2">The sequence shown here is derived from an EMBL/GenBank/DDBJ whole genome shotgun (WGS) entry which is preliminary data.</text>
</comment>